<comment type="subcellular location">
    <subcellularLocation>
        <location evidence="1">Secreted</location>
        <location evidence="1">Cell wall</location>
    </subcellularLocation>
    <subcellularLocation>
        <location evidence="2">Secreted</location>
        <location evidence="2">Extracellular space</location>
        <location evidence="2">Apoplast</location>
    </subcellularLocation>
</comment>
<dbReference type="InterPro" id="IPR004873">
    <property type="entry name" value="BURP_dom"/>
</dbReference>
<dbReference type="InterPro" id="IPR051897">
    <property type="entry name" value="PG-associated_BURP"/>
</dbReference>
<dbReference type="EMBL" id="BSYO01000026">
    <property type="protein sequence ID" value="GMH23380.1"/>
    <property type="molecule type" value="Genomic_DNA"/>
</dbReference>
<comment type="caution">
    <text evidence="8">The sequence shown here is derived from an EMBL/GenBank/DDBJ whole genome shotgun (WGS) entry which is preliminary data.</text>
</comment>
<dbReference type="PANTHER" id="PTHR31458:SF2">
    <property type="entry name" value="POLYGALACTURONASE 1 BETA-LIKE PROTEIN 2"/>
    <property type="match status" value="1"/>
</dbReference>
<keyword evidence="3" id="KW-0134">Cell wall</keyword>
<name>A0AAD3T5F3_NEPGR</name>
<dbReference type="Pfam" id="PF03181">
    <property type="entry name" value="BURP"/>
    <property type="match status" value="1"/>
</dbReference>
<dbReference type="SMART" id="SM01045">
    <property type="entry name" value="BURP"/>
    <property type="match status" value="1"/>
</dbReference>
<evidence type="ECO:0000256" key="5">
    <source>
        <dbReference type="ARBA" id="ARBA00022729"/>
    </source>
</evidence>
<dbReference type="PANTHER" id="PTHR31458">
    <property type="entry name" value="POLYGALACTURONASE 1 BETA-LIKE PROTEIN 2"/>
    <property type="match status" value="1"/>
</dbReference>
<dbReference type="GO" id="GO:0048046">
    <property type="term" value="C:apoplast"/>
    <property type="evidence" value="ECO:0007669"/>
    <property type="project" value="UniProtKB-SubCell"/>
</dbReference>
<evidence type="ECO:0000256" key="4">
    <source>
        <dbReference type="ARBA" id="ARBA00022523"/>
    </source>
</evidence>
<protein>
    <recommendedName>
        <fullName evidence="7">BURP domain-containing protein</fullName>
    </recommendedName>
</protein>
<gene>
    <name evidence="8" type="ORF">Nepgr_025223</name>
</gene>
<keyword evidence="3" id="KW-0964">Secreted</keyword>
<evidence type="ECO:0000259" key="7">
    <source>
        <dbReference type="PROSITE" id="PS51277"/>
    </source>
</evidence>
<dbReference type="Proteomes" id="UP001279734">
    <property type="component" value="Unassembled WGS sequence"/>
</dbReference>
<dbReference type="AlphaFoldDB" id="A0AAD3T5F3"/>
<feature type="domain" description="BURP" evidence="7">
    <location>
        <begin position="424"/>
        <end position="638"/>
    </location>
</feature>
<evidence type="ECO:0000313" key="8">
    <source>
        <dbReference type="EMBL" id="GMH23380.1"/>
    </source>
</evidence>
<evidence type="ECO:0000256" key="6">
    <source>
        <dbReference type="ARBA" id="ARBA00023180"/>
    </source>
</evidence>
<keyword evidence="6" id="KW-0325">Glycoprotein</keyword>
<accession>A0AAD3T5F3</accession>
<dbReference type="PROSITE" id="PS51277">
    <property type="entry name" value="BURP"/>
    <property type="match status" value="1"/>
</dbReference>
<keyword evidence="5" id="KW-0732">Signal</keyword>
<proteinExistence type="predicted"/>
<evidence type="ECO:0000313" key="9">
    <source>
        <dbReference type="Proteomes" id="UP001279734"/>
    </source>
</evidence>
<evidence type="ECO:0000256" key="2">
    <source>
        <dbReference type="ARBA" id="ARBA00004271"/>
    </source>
</evidence>
<reference evidence="8" key="1">
    <citation type="submission" date="2023-05" db="EMBL/GenBank/DDBJ databases">
        <title>Nepenthes gracilis genome sequencing.</title>
        <authorList>
            <person name="Fukushima K."/>
        </authorList>
    </citation>
    <scope>NUCLEOTIDE SEQUENCE</scope>
    <source>
        <strain evidence="8">SING2019-196</strain>
    </source>
</reference>
<keyword evidence="4" id="KW-0052">Apoplast</keyword>
<evidence type="ECO:0000256" key="1">
    <source>
        <dbReference type="ARBA" id="ARBA00004191"/>
    </source>
</evidence>
<evidence type="ECO:0000256" key="3">
    <source>
        <dbReference type="ARBA" id="ARBA00022512"/>
    </source>
</evidence>
<sequence length="639" mass="70186">MQSSLHAQSLQLKHDNIEAVEHLLHFLLLLLCKYGANSTMKENPLTAKASVIRYWNRRISNNLPKPAFLLSKASPLGAVDWAMLTKLASQRALSTRLSTFCSSANLFCEFDSQRIDRHHHKHGEDAYFASYSNRQFTNYGSSQLGGVDSFKNYSLGINMPTNSFTRYSPSSTGHGEQFTSYADDANVGDDIFSNYAQGAAGGSGKFTSYEPNVNVPNLRFTSYDLNGVGHKLSFATYTHDANSGTEKFSSYGKNGDGVPVEFSNYGSTSNIMGSAFTGYGELANGANDSFKGYSSDANKPENSFKGYGNGASSGLHSFENYRDGANVGDDTFQFYARNSNAEKASFVNYGKSFNQGTDTFKEYGKGAADRDVEFKSYGFNNTFKGYGDGHGITFAGYRKISSSMADRSAQHGKLVNNWVEEGKFFRESMLKPGSYIKMPDISDKMPKRSFLPRSISSKLPFSTSQVRELTHVFGFGDNSSLERVVHKALSECHRPASHGETKRCVGSIEDMIDFAVSVLGHDVTVRTTENLNGSDRRVVIGSVRGINGGKVTKSVSCHQSLFPYLLYYCHSVPKVRVYDADILDSMSGAKMNRGVAVCHLDTSDWSPGHGAFVALGSSPGLIEVCHWIFENDMTWTTAD</sequence>
<keyword evidence="9" id="KW-1185">Reference proteome</keyword>
<organism evidence="8 9">
    <name type="scientific">Nepenthes gracilis</name>
    <name type="common">Slender pitcher plant</name>
    <dbReference type="NCBI Taxonomy" id="150966"/>
    <lineage>
        <taxon>Eukaryota</taxon>
        <taxon>Viridiplantae</taxon>
        <taxon>Streptophyta</taxon>
        <taxon>Embryophyta</taxon>
        <taxon>Tracheophyta</taxon>
        <taxon>Spermatophyta</taxon>
        <taxon>Magnoliopsida</taxon>
        <taxon>eudicotyledons</taxon>
        <taxon>Gunneridae</taxon>
        <taxon>Pentapetalae</taxon>
        <taxon>Caryophyllales</taxon>
        <taxon>Nepenthaceae</taxon>
        <taxon>Nepenthes</taxon>
    </lineage>
</organism>